<keyword evidence="1" id="KW-0812">Transmembrane</keyword>
<evidence type="ECO:0000256" key="1">
    <source>
        <dbReference type="SAM" id="Phobius"/>
    </source>
</evidence>
<dbReference type="Proteomes" id="UP001501842">
    <property type="component" value="Unassembled WGS sequence"/>
</dbReference>
<reference evidence="2 3" key="1">
    <citation type="journal article" date="2019" name="Int. J. Syst. Evol. Microbiol.">
        <title>The Global Catalogue of Microorganisms (GCM) 10K type strain sequencing project: providing services to taxonomists for standard genome sequencing and annotation.</title>
        <authorList>
            <consortium name="The Broad Institute Genomics Platform"/>
            <consortium name="The Broad Institute Genome Sequencing Center for Infectious Disease"/>
            <person name="Wu L."/>
            <person name="Ma J."/>
        </authorList>
    </citation>
    <scope>NUCLEOTIDE SEQUENCE [LARGE SCALE GENOMIC DNA]</scope>
    <source>
        <strain evidence="2 3">JCM 8201</strain>
    </source>
</reference>
<sequence>MPFTLSHIAAVLPLRSRFLLPSGLVLGSTVPDIPLFVPLSDRPTTHSALGLVTWDLGMGLVLLAAFHLLLKHPLLALCPRAVRDRLEPVVNGPSRRRVLWAAVPSLLLGSVTHVVWDAFTHFTGPGVRAFPELTTVVNGLPVYRWGQYGSGVFGALAVLVWAAWWLRRAPAVPSAGAPRWVGATALFMTAAAVCGGAATTLFVRVPPSGYYRLRYFVTDSMVLIGCLALVYSLLYWSTVKMTARPADAAREKKETRSTNVPQT</sequence>
<feature type="transmembrane region" description="Helical" evidence="1">
    <location>
        <begin position="145"/>
        <end position="166"/>
    </location>
</feature>
<feature type="transmembrane region" description="Helical" evidence="1">
    <location>
        <begin position="98"/>
        <end position="116"/>
    </location>
</feature>
<dbReference type="Pfam" id="PF13803">
    <property type="entry name" value="DUF4184"/>
    <property type="match status" value="1"/>
</dbReference>
<evidence type="ECO:0000313" key="2">
    <source>
        <dbReference type="EMBL" id="GAA2725710.1"/>
    </source>
</evidence>
<proteinExistence type="predicted"/>
<comment type="caution">
    <text evidence="2">The sequence shown here is derived from an EMBL/GenBank/DDBJ whole genome shotgun (WGS) entry which is preliminary data.</text>
</comment>
<accession>A0ABN3U7M9</accession>
<feature type="transmembrane region" description="Helical" evidence="1">
    <location>
        <begin position="178"/>
        <end position="203"/>
    </location>
</feature>
<keyword evidence="1" id="KW-0472">Membrane</keyword>
<keyword evidence="3" id="KW-1185">Reference proteome</keyword>
<name>A0ABN3U7M9_9ACTN</name>
<dbReference type="EMBL" id="BAAATZ010000009">
    <property type="protein sequence ID" value="GAA2725710.1"/>
    <property type="molecule type" value="Genomic_DNA"/>
</dbReference>
<evidence type="ECO:0000313" key="3">
    <source>
        <dbReference type="Proteomes" id="UP001501842"/>
    </source>
</evidence>
<dbReference type="InterPro" id="IPR025238">
    <property type="entry name" value="DUF4184"/>
</dbReference>
<organism evidence="2 3">
    <name type="scientific">Actinocorallia aurantiaca</name>
    <dbReference type="NCBI Taxonomy" id="46204"/>
    <lineage>
        <taxon>Bacteria</taxon>
        <taxon>Bacillati</taxon>
        <taxon>Actinomycetota</taxon>
        <taxon>Actinomycetes</taxon>
        <taxon>Streptosporangiales</taxon>
        <taxon>Thermomonosporaceae</taxon>
        <taxon>Actinocorallia</taxon>
    </lineage>
</organism>
<dbReference type="RefSeq" id="WP_344450619.1">
    <property type="nucleotide sequence ID" value="NZ_BAAATZ010000009.1"/>
</dbReference>
<gene>
    <name evidence="2" type="ORF">GCM10010439_26310</name>
</gene>
<protein>
    <recommendedName>
        <fullName evidence="4">DUF4184 family protein</fullName>
    </recommendedName>
</protein>
<feature type="transmembrane region" description="Helical" evidence="1">
    <location>
        <begin position="51"/>
        <end position="70"/>
    </location>
</feature>
<evidence type="ECO:0008006" key="4">
    <source>
        <dbReference type="Google" id="ProtNLM"/>
    </source>
</evidence>
<keyword evidence="1" id="KW-1133">Transmembrane helix</keyword>
<feature type="transmembrane region" description="Helical" evidence="1">
    <location>
        <begin position="215"/>
        <end position="236"/>
    </location>
</feature>